<accession>A0ABS5QX01</accession>
<comment type="caution">
    <text evidence="1">The sequence shown here is derived from an EMBL/GenBank/DDBJ whole genome shotgun (WGS) entry which is preliminary data.</text>
</comment>
<gene>
    <name evidence="1" type="ORF">G6R28_06145</name>
</gene>
<evidence type="ECO:0000313" key="1">
    <source>
        <dbReference type="EMBL" id="MBS9336809.1"/>
    </source>
</evidence>
<evidence type="ECO:0008006" key="3">
    <source>
        <dbReference type="Google" id="ProtNLM"/>
    </source>
</evidence>
<dbReference type="EMBL" id="JAAMFJ010000007">
    <property type="protein sequence ID" value="MBS9336809.1"/>
    <property type="molecule type" value="Genomic_DNA"/>
</dbReference>
<evidence type="ECO:0000313" key="2">
    <source>
        <dbReference type="Proteomes" id="UP000735205"/>
    </source>
</evidence>
<protein>
    <recommendedName>
        <fullName evidence="3">Retrotransposon gag domain-containing protein</fullName>
    </recommendedName>
</protein>
<proteinExistence type="predicted"/>
<dbReference type="RefSeq" id="WP_213793358.1">
    <property type="nucleotide sequence ID" value="NZ_JAAMFJ010000007.1"/>
</dbReference>
<dbReference type="Proteomes" id="UP000735205">
    <property type="component" value="Unassembled WGS sequence"/>
</dbReference>
<organism evidence="1 2">
    <name type="scientific">Fructobacillus papyrifericola</name>
    <dbReference type="NCBI Taxonomy" id="2713172"/>
    <lineage>
        <taxon>Bacteria</taxon>
        <taxon>Bacillati</taxon>
        <taxon>Bacillota</taxon>
        <taxon>Bacilli</taxon>
        <taxon>Lactobacillales</taxon>
        <taxon>Lactobacillaceae</taxon>
        <taxon>Fructobacillus</taxon>
    </lineage>
</organism>
<name>A0ABS5QX01_9LACO</name>
<reference evidence="1 2" key="1">
    <citation type="submission" date="2020-02" db="EMBL/GenBank/DDBJ databases">
        <title>Fructobacillus sp. isolated from paper mulberry of Taiwan.</title>
        <authorList>
            <person name="Lin S.-T."/>
        </authorList>
    </citation>
    <scope>NUCLEOTIDE SEQUENCE [LARGE SCALE GENOMIC DNA]</scope>
    <source>
        <strain evidence="1 2">M1-21</strain>
    </source>
</reference>
<keyword evidence="2" id="KW-1185">Reference proteome</keyword>
<sequence length="75" mass="9249">MMHYFGPGADIWWERAKERYQQKFHQNFPTLNSTFDRLKSAKDGCITARRMRFIYHLIFFMPKPFKEEFEDGMMF</sequence>